<dbReference type="PATRIC" id="fig|1365250.3.peg.4534"/>
<dbReference type="SUPFAM" id="SSF46894">
    <property type="entry name" value="C-terminal effector domain of the bipartite response regulators"/>
    <property type="match status" value="1"/>
</dbReference>
<evidence type="ECO:0000259" key="4">
    <source>
        <dbReference type="PROSITE" id="PS51755"/>
    </source>
</evidence>
<comment type="caution">
    <text evidence="5">The sequence shown here is derived from an EMBL/GenBank/DDBJ whole genome shotgun (WGS) entry which is preliminary data.</text>
</comment>
<organism evidence="5 6">
    <name type="scientific">Pseudoalteromonas luteoviolacea DSM 6061</name>
    <dbReference type="NCBI Taxonomy" id="1365250"/>
    <lineage>
        <taxon>Bacteria</taxon>
        <taxon>Pseudomonadati</taxon>
        <taxon>Pseudomonadota</taxon>
        <taxon>Gammaproteobacteria</taxon>
        <taxon>Alteromonadales</taxon>
        <taxon>Pseudoalteromonadaceae</taxon>
        <taxon>Pseudoalteromonas</taxon>
    </lineage>
</organism>
<dbReference type="Gene3D" id="2.120.10.30">
    <property type="entry name" value="TolB, C-terminal domain"/>
    <property type="match status" value="2"/>
</dbReference>
<evidence type="ECO:0000256" key="2">
    <source>
        <dbReference type="ARBA" id="ARBA00023125"/>
    </source>
</evidence>
<comment type="similarity">
    <text evidence="1">Belongs to the TolB family.</text>
</comment>
<protein>
    <recommendedName>
        <fullName evidence="4">OmpR/PhoB-type domain-containing protein</fullName>
    </recommendedName>
</protein>
<dbReference type="PANTHER" id="PTHR36842">
    <property type="entry name" value="PROTEIN TOLB HOMOLOG"/>
    <property type="match status" value="1"/>
</dbReference>
<dbReference type="Pfam" id="PF07676">
    <property type="entry name" value="PD40"/>
    <property type="match status" value="2"/>
</dbReference>
<dbReference type="InterPro" id="IPR011042">
    <property type="entry name" value="6-blade_b-propeller_TolB-like"/>
</dbReference>
<dbReference type="EMBL" id="AUYB01000137">
    <property type="protein sequence ID" value="KZN31604.1"/>
    <property type="molecule type" value="Genomic_DNA"/>
</dbReference>
<dbReference type="GO" id="GO:0000160">
    <property type="term" value="P:phosphorelay signal transduction system"/>
    <property type="evidence" value="ECO:0007669"/>
    <property type="project" value="InterPro"/>
</dbReference>
<feature type="domain" description="OmpR/PhoB-type" evidence="4">
    <location>
        <begin position="1"/>
        <end position="98"/>
    </location>
</feature>
<dbReference type="SMART" id="SM00862">
    <property type="entry name" value="Trans_reg_C"/>
    <property type="match status" value="1"/>
</dbReference>
<sequence length="680" mass="78205">MRWKLGSFYFNANSNVLNKQEQEVLLEPKVADLLRYLCQNPQRAISRDELIEHVWLGHVVSDSAINRIVVKLRKALEDNGKIKRFVVTVPKVGYKLAVAAELLSAQPKPEEESLVDKNMPEREQSKNVKLPYVIVCLLSAFVFLLFITQRAEEPPTYSDAKVSPLLRLSTTQSQGAMSTDQRYLAFSAPNSLGNHQLHIQDNHNNLTHVVSPDDGNAHMPYWSDDGRHIFYAFYGKQDCEIHQLDIFESEVSKPKVIYQCADRQVRSVIHLPEEQKLLFVERVEAYAPWQVFSISLNSMTKRKVAQPIPIGKGNYYLDRDRKTNRILLLHEPTPSISQVFEMNIADSTYHSLVKLPYKVNSALWAYDLNSIVHPGEHPSFDLVATEITTGQQQVLYSDSRRIRDLNRINNGRDYLFTSYILNRDIQLDGEISVLSNSSVMDYLPAISNDGKLLAFISKRSGYSKLWLQQIGTNQLRSIELLDRGRLFYQLSWSFDDKRLLANTDKGIVIYDIEQLGVHKVIDLANTVAAVGWYSDEQIHYSEWQMQGWQANILDLNTSQHLPMDKTSAFVLANKIEGKMQYVYFDQNFAAKWQGNSVEISVCADVLRRYRVSWQFHNNLIYCRNTEKNAILAIDVEGRVTSMYHADYIPHHFSVSDEHWATWHISSYVSDLIRTNFNDGS</sequence>
<dbReference type="GO" id="GO:0003677">
    <property type="term" value="F:DNA binding"/>
    <property type="evidence" value="ECO:0007669"/>
    <property type="project" value="UniProtKB-UniRule"/>
</dbReference>
<dbReference type="InterPro" id="IPR001867">
    <property type="entry name" value="OmpR/PhoB-type_DNA-bd"/>
</dbReference>
<dbReference type="AlphaFoldDB" id="A0A166V0N7"/>
<evidence type="ECO:0000313" key="5">
    <source>
        <dbReference type="EMBL" id="KZN31604.1"/>
    </source>
</evidence>
<proteinExistence type="inferred from homology"/>
<keyword evidence="2 3" id="KW-0238">DNA-binding</keyword>
<dbReference type="InterPro" id="IPR016032">
    <property type="entry name" value="Sig_transdc_resp-reg_C-effctor"/>
</dbReference>
<dbReference type="InterPro" id="IPR036388">
    <property type="entry name" value="WH-like_DNA-bd_sf"/>
</dbReference>
<dbReference type="PANTHER" id="PTHR36842:SF1">
    <property type="entry name" value="PROTEIN TOLB"/>
    <property type="match status" value="1"/>
</dbReference>
<dbReference type="PROSITE" id="PS51755">
    <property type="entry name" value="OMPR_PHOB"/>
    <property type="match status" value="1"/>
</dbReference>
<dbReference type="CDD" id="cd00383">
    <property type="entry name" value="trans_reg_C"/>
    <property type="match status" value="1"/>
</dbReference>
<dbReference type="RefSeq" id="WP_063365944.1">
    <property type="nucleotide sequence ID" value="NZ_AQHB01000049.1"/>
</dbReference>
<dbReference type="Proteomes" id="UP000076643">
    <property type="component" value="Unassembled WGS sequence"/>
</dbReference>
<dbReference type="InterPro" id="IPR011659">
    <property type="entry name" value="WD40"/>
</dbReference>
<evidence type="ECO:0000256" key="1">
    <source>
        <dbReference type="ARBA" id="ARBA00009820"/>
    </source>
</evidence>
<feature type="DNA-binding region" description="OmpR/PhoB-type" evidence="3">
    <location>
        <begin position="1"/>
        <end position="98"/>
    </location>
</feature>
<name>A0A166V0N7_9GAMM</name>
<evidence type="ECO:0000256" key="3">
    <source>
        <dbReference type="PROSITE-ProRule" id="PRU01091"/>
    </source>
</evidence>
<dbReference type="Gene3D" id="1.10.10.10">
    <property type="entry name" value="Winged helix-like DNA-binding domain superfamily/Winged helix DNA-binding domain"/>
    <property type="match status" value="1"/>
</dbReference>
<accession>A0A166V0N7</accession>
<dbReference type="GO" id="GO:0006355">
    <property type="term" value="P:regulation of DNA-templated transcription"/>
    <property type="evidence" value="ECO:0007669"/>
    <property type="project" value="InterPro"/>
</dbReference>
<dbReference type="Pfam" id="PF00486">
    <property type="entry name" value="Trans_reg_C"/>
    <property type="match status" value="1"/>
</dbReference>
<evidence type="ECO:0000313" key="6">
    <source>
        <dbReference type="Proteomes" id="UP000076643"/>
    </source>
</evidence>
<keyword evidence="6" id="KW-1185">Reference proteome</keyword>
<reference evidence="5 6" key="1">
    <citation type="submission" date="2013-07" db="EMBL/GenBank/DDBJ databases">
        <title>Comparative Genomic and Metabolomic Analysis of Twelve Strains of Pseudoalteromonas luteoviolacea.</title>
        <authorList>
            <person name="Vynne N.G."/>
            <person name="Mansson M."/>
            <person name="Gram L."/>
        </authorList>
    </citation>
    <scope>NUCLEOTIDE SEQUENCE [LARGE SCALE GENOMIC DNA]</scope>
    <source>
        <strain evidence="5 6">DSM 6061</strain>
    </source>
</reference>
<gene>
    <name evidence="5" type="ORF">N475_22910</name>
</gene>
<dbReference type="SUPFAM" id="SSF69322">
    <property type="entry name" value="Tricorn protease domain 2"/>
    <property type="match status" value="1"/>
</dbReference>